<keyword evidence="4" id="KW-0808">Transferase</keyword>
<dbReference type="CDD" id="cd02440">
    <property type="entry name" value="AdoMet_MTases"/>
    <property type="match status" value="1"/>
</dbReference>
<evidence type="ECO:0000256" key="3">
    <source>
        <dbReference type="ARBA" id="ARBA00022603"/>
    </source>
</evidence>
<keyword evidence="5" id="KW-0949">S-adenosyl-L-methionine</keyword>
<evidence type="ECO:0000256" key="2">
    <source>
        <dbReference type="ARBA" id="ARBA00012534"/>
    </source>
</evidence>
<dbReference type="InterPro" id="IPR000780">
    <property type="entry name" value="CheR_MeTrfase"/>
</dbReference>
<comment type="catalytic activity">
    <reaction evidence="1">
        <text>L-glutamyl-[protein] + S-adenosyl-L-methionine = [protein]-L-glutamate 5-O-methyl ester + S-adenosyl-L-homocysteine</text>
        <dbReference type="Rhea" id="RHEA:24452"/>
        <dbReference type="Rhea" id="RHEA-COMP:10208"/>
        <dbReference type="Rhea" id="RHEA-COMP:10311"/>
        <dbReference type="ChEBI" id="CHEBI:29973"/>
        <dbReference type="ChEBI" id="CHEBI:57856"/>
        <dbReference type="ChEBI" id="CHEBI:59789"/>
        <dbReference type="ChEBI" id="CHEBI:82795"/>
        <dbReference type="EC" id="2.1.1.80"/>
    </reaction>
</comment>
<accession>A0ABT3CSA0</accession>
<feature type="domain" description="CheR-type methyltransferase" evidence="6">
    <location>
        <begin position="12"/>
        <end position="291"/>
    </location>
</feature>
<evidence type="ECO:0000313" key="7">
    <source>
        <dbReference type="EMBL" id="MCV9386379.1"/>
    </source>
</evidence>
<dbReference type="InterPro" id="IPR036804">
    <property type="entry name" value="CheR_N_sf"/>
</dbReference>
<evidence type="ECO:0000256" key="4">
    <source>
        <dbReference type="ARBA" id="ARBA00022679"/>
    </source>
</evidence>
<comment type="caution">
    <text evidence="7">The sequence shown here is derived from an EMBL/GenBank/DDBJ whole genome shotgun (WGS) entry which is preliminary data.</text>
</comment>
<evidence type="ECO:0000259" key="6">
    <source>
        <dbReference type="PROSITE" id="PS50123"/>
    </source>
</evidence>
<dbReference type="Pfam" id="PF01739">
    <property type="entry name" value="CheR"/>
    <property type="match status" value="1"/>
</dbReference>
<dbReference type="InterPro" id="IPR050903">
    <property type="entry name" value="Bact_Chemotaxis_MeTrfase"/>
</dbReference>
<dbReference type="SUPFAM" id="SSF47757">
    <property type="entry name" value="Chemotaxis receptor methyltransferase CheR, N-terminal domain"/>
    <property type="match status" value="1"/>
</dbReference>
<dbReference type="PRINTS" id="PR00996">
    <property type="entry name" value="CHERMTFRASE"/>
</dbReference>
<dbReference type="Gene3D" id="3.40.50.150">
    <property type="entry name" value="Vaccinia Virus protein VP39"/>
    <property type="match status" value="1"/>
</dbReference>
<dbReference type="GO" id="GO:0008168">
    <property type="term" value="F:methyltransferase activity"/>
    <property type="evidence" value="ECO:0007669"/>
    <property type="project" value="UniProtKB-KW"/>
</dbReference>
<sequence length="291" mass="33913">MKSPNLNTEVNQSLMRKALSQSEFKKLSSFITSNYGIKLPDHKKVMVEGRLQKRLKELNLNTFAEYIDMVLCDEETDEVVKMINAVSTNKTDFFRESAHFDFMNLRVLPELFAEKRSTEIKIWSSAASTGEEIYTIAIVMEEYMKKHGLSHRNYTVSGTDISVDALRTAIDGVYNNSRIINLPQQMKKDYFLRSKDPKKPLVRVKPELRAKTKFGRLNLMDEDYKMEDSYDIIFCRNVLIYFDRPNQEKVIARLVKKLRPGGYLFVGHSESLFRNHDDLKLIKPTIYQKSL</sequence>
<dbReference type="SMART" id="SM00138">
    <property type="entry name" value="MeTrc"/>
    <property type="match status" value="1"/>
</dbReference>
<gene>
    <name evidence="7" type="ORF">N7U62_06875</name>
</gene>
<dbReference type="PANTHER" id="PTHR24422">
    <property type="entry name" value="CHEMOTAXIS PROTEIN METHYLTRANSFERASE"/>
    <property type="match status" value="1"/>
</dbReference>
<dbReference type="Pfam" id="PF03705">
    <property type="entry name" value="CheR_N"/>
    <property type="match status" value="1"/>
</dbReference>
<dbReference type="PANTHER" id="PTHR24422:SF26">
    <property type="entry name" value="CHEMOTAXIS PROTEIN METHYLTRANSFERASE"/>
    <property type="match status" value="1"/>
</dbReference>
<protein>
    <recommendedName>
        <fullName evidence="2">protein-glutamate O-methyltransferase</fullName>
        <ecNumber evidence="2">2.1.1.80</ecNumber>
    </recommendedName>
</protein>
<dbReference type="InterPro" id="IPR026024">
    <property type="entry name" value="Chemotaxis_MeTrfase_CheR"/>
</dbReference>
<dbReference type="Gene3D" id="1.10.155.10">
    <property type="entry name" value="Chemotaxis receptor methyltransferase CheR, N-terminal domain"/>
    <property type="match status" value="1"/>
</dbReference>
<dbReference type="InterPro" id="IPR029063">
    <property type="entry name" value="SAM-dependent_MTases_sf"/>
</dbReference>
<dbReference type="PROSITE" id="PS50123">
    <property type="entry name" value="CHER"/>
    <property type="match status" value="1"/>
</dbReference>
<dbReference type="RefSeq" id="WP_264137167.1">
    <property type="nucleotide sequence ID" value="NZ_JAOYOD010000001.1"/>
</dbReference>
<evidence type="ECO:0000313" key="8">
    <source>
        <dbReference type="Proteomes" id="UP001300692"/>
    </source>
</evidence>
<dbReference type="SUPFAM" id="SSF53335">
    <property type="entry name" value="S-adenosyl-L-methionine-dependent methyltransferases"/>
    <property type="match status" value="1"/>
</dbReference>
<dbReference type="PIRSF" id="PIRSF000410">
    <property type="entry name" value="CheR"/>
    <property type="match status" value="1"/>
</dbReference>
<dbReference type="EC" id="2.1.1.80" evidence="2"/>
<dbReference type="GO" id="GO:0032259">
    <property type="term" value="P:methylation"/>
    <property type="evidence" value="ECO:0007669"/>
    <property type="project" value="UniProtKB-KW"/>
</dbReference>
<organism evidence="7 8">
    <name type="scientific">Reichenbachiella ulvae</name>
    <dbReference type="NCBI Taxonomy" id="2980104"/>
    <lineage>
        <taxon>Bacteria</taxon>
        <taxon>Pseudomonadati</taxon>
        <taxon>Bacteroidota</taxon>
        <taxon>Cytophagia</taxon>
        <taxon>Cytophagales</taxon>
        <taxon>Reichenbachiellaceae</taxon>
        <taxon>Reichenbachiella</taxon>
    </lineage>
</organism>
<dbReference type="InterPro" id="IPR022642">
    <property type="entry name" value="CheR_C"/>
</dbReference>
<reference evidence="7 8" key="1">
    <citation type="submission" date="2022-10" db="EMBL/GenBank/DDBJ databases">
        <title>Comparative genomics and taxonomic characterization of three novel marine species of genus Reichenbachiella exhibiting antioxidant and polysaccharide degradation activities.</title>
        <authorList>
            <person name="Muhammad N."/>
            <person name="Lee Y.-J."/>
            <person name="Ko J."/>
            <person name="Kim S.-G."/>
        </authorList>
    </citation>
    <scope>NUCLEOTIDE SEQUENCE [LARGE SCALE GENOMIC DNA]</scope>
    <source>
        <strain evidence="7 8">ABR2-5</strain>
    </source>
</reference>
<dbReference type="InterPro" id="IPR022641">
    <property type="entry name" value="CheR_N"/>
</dbReference>
<evidence type="ECO:0000256" key="5">
    <source>
        <dbReference type="ARBA" id="ARBA00022691"/>
    </source>
</evidence>
<evidence type="ECO:0000256" key="1">
    <source>
        <dbReference type="ARBA" id="ARBA00001541"/>
    </source>
</evidence>
<name>A0ABT3CSA0_9BACT</name>
<keyword evidence="3 7" id="KW-0489">Methyltransferase</keyword>
<keyword evidence="8" id="KW-1185">Reference proteome</keyword>
<proteinExistence type="predicted"/>
<dbReference type="Proteomes" id="UP001300692">
    <property type="component" value="Unassembled WGS sequence"/>
</dbReference>
<dbReference type="EMBL" id="JAOYOD010000001">
    <property type="protein sequence ID" value="MCV9386379.1"/>
    <property type="molecule type" value="Genomic_DNA"/>
</dbReference>